<feature type="transmembrane region" description="Helical" evidence="1">
    <location>
        <begin position="625"/>
        <end position="647"/>
    </location>
</feature>
<accession>A0ABP1QU23</accession>
<feature type="signal peptide" evidence="2">
    <location>
        <begin position="1"/>
        <end position="22"/>
    </location>
</feature>
<keyword evidence="1" id="KW-0472">Membrane</keyword>
<evidence type="ECO:0000256" key="2">
    <source>
        <dbReference type="SAM" id="SignalP"/>
    </source>
</evidence>
<proteinExistence type="predicted"/>
<reference evidence="3 4" key="1">
    <citation type="submission" date="2024-08" db="EMBL/GenBank/DDBJ databases">
        <authorList>
            <person name="Cucini C."/>
            <person name="Frati F."/>
        </authorList>
    </citation>
    <scope>NUCLEOTIDE SEQUENCE [LARGE SCALE GENOMIC DNA]</scope>
</reference>
<keyword evidence="1" id="KW-0812">Transmembrane</keyword>
<dbReference type="EMBL" id="CAXLJM020000046">
    <property type="protein sequence ID" value="CAL8111541.1"/>
    <property type="molecule type" value="Genomic_DNA"/>
</dbReference>
<keyword evidence="1" id="KW-1133">Transmembrane helix</keyword>
<organism evidence="3 4">
    <name type="scientific">Orchesella dallaii</name>
    <dbReference type="NCBI Taxonomy" id="48710"/>
    <lineage>
        <taxon>Eukaryota</taxon>
        <taxon>Metazoa</taxon>
        <taxon>Ecdysozoa</taxon>
        <taxon>Arthropoda</taxon>
        <taxon>Hexapoda</taxon>
        <taxon>Collembola</taxon>
        <taxon>Entomobryomorpha</taxon>
        <taxon>Entomobryoidea</taxon>
        <taxon>Orchesellidae</taxon>
        <taxon>Orchesellinae</taxon>
        <taxon>Orchesella</taxon>
    </lineage>
</organism>
<keyword evidence="2" id="KW-0732">Signal</keyword>
<sequence>MAVKSLLLNVLLLLLTPSLAVSETSDPKSVYNFPVVSFCPELQCTIVLLLQKDGYTSNSLYKSFDFISPFSQESKPYHHFLLYDDVEKYNFRLNGMLTDNVTFSSGKWRFQQKFNKKCVSFFLSSSTLMSSLRLIDRSGFGHDNLVVFYLLYPTEDIISGFSVYFFKRVKHPVPYHVSAPVVLVTFDKDKNSTTIQSQDESSSLYYSLYCHFCPNGSKFLWTWFNNTLESIHHSKILLIHNKRHNKNGHGNIAYSILAYDSDRFMFHPECQIKSDEAYFRGKLPLKCGINIIHATMQRAINVTLVGRLGKIMIRGRSIRTLMMSTRLHDLDFRIGFLSTVSHVLLRTLTYSLMHCISESNVTLLRWDIYFRAFDISIWLSIFLIFIMYSYLTRNLRRGVDIMWTLLNQSTALVHSRKFQFFFLLGLTAITSVYQSIIATDFYKFGSLDSVEMLLKKGYKISVSNVETLKQALDPNLMPQKYRDIYQHYNESFITQANPLRTGFNVSEFLGKMVRNKVMLMQHSVDAAMLPLCGEQIRRIDNKYCGSFPFPLVPTYVGIYHWLFLSGGAHEVIRRMTDHGIVARSIAFYTHARVMHVKEKSKLYSSKWSRVVADPKEFGFSASMRYVCIAQGAALVIITVGFLVVKYWCKLRGHTTSKTSVETVSSVMFLAEKYSSIRCKGKGIDTKGLN</sequence>
<evidence type="ECO:0000313" key="3">
    <source>
        <dbReference type="EMBL" id="CAL8111541.1"/>
    </source>
</evidence>
<feature type="transmembrane region" description="Helical" evidence="1">
    <location>
        <begin position="368"/>
        <end position="391"/>
    </location>
</feature>
<dbReference type="Proteomes" id="UP001642540">
    <property type="component" value="Unassembled WGS sequence"/>
</dbReference>
<comment type="caution">
    <text evidence="3">The sequence shown here is derived from an EMBL/GenBank/DDBJ whole genome shotgun (WGS) entry which is preliminary data.</text>
</comment>
<evidence type="ECO:0000256" key="1">
    <source>
        <dbReference type="SAM" id="Phobius"/>
    </source>
</evidence>
<keyword evidence="4" id="KW-1185">Reference proteome</keyword>
<name>A0ABP1QU23_9HEXA</name>
<feature type="chain" id="PRO_5045319308" evidence="2">
    <location>
        <begin position="23"/>
        <end position="689"/>
    </location>
</feature>
<evidence type="ECO:0000313" key="4">
    <source>
        <dbReference type="Proteomes" id="UP001642540"/>
    </source>
</evidence>
<gene>
    <name evidence="3" type="ORF">ODALV1_LOCUS15133</name>
</gene>
<protein>
    <submittedName>
        <fullName evidence="3">Uncharacterized protein</fullName>
    </submittedName>
</protein>